<feature type="domain" description="Sulfatase-modifying factor enzyme-like" evidence="2">
    <location>
        <begin position="27"/>
        <end position="276"/>
    </location>
</feature>
<reference evidence="3 4" key="1">
    <citation type="submission" date="2018-03" db="EMBL/GenBank/DDBJ databases">
        <title>Mesoflavibacter sp. HG37 and Mesoflavibacter sp. HG96 sp.nov., two marine bacteria isolated from seawater of Western Pacific Ocean.</title>
        <authorList>
            <person name="Cheng H."/>
            <person name="Wu Y.-H."/>
            <person name="Guo L.-L."/>
            <person name="Xu X.-W."/>
        </authorList>
    </citation>
    <scope>NUCLEOTIDE SEQUENCE [LARGE SCALE GENOMIC DNA]</scope>
    <source>
        <strain evidence="3 4">KCTC 32269</strain>
    </source>
</reference>
<comment type="caution">
    <text evidence="3">The sequence shown here is derived from an EMBL/GenBank/DDBJ whole genome shotgun (WGS) entry which is preliminary data.</text>
</comment>
<dbReference type="InterPro" id="IPR005532">
    <property type="entry name" value="SUMF_dom"/>
</dbReference>
<gene>
    <name evidence="3" type="ORF">C7H52_11885</name>
</gene>
<dbReference type="Proteomes" id="UP000238426">
    <property type="component" value="Unassembled WGS sequence"/>
</dbReference>
<protein>
    <recommendedName>
        <fullName evidence="2">Sulfatase-modifying factor enzyme-like domain-containing protein</fullName>
    </recommendedName>
</protein>
<sequence length="279" mass="32231">MKKNYILLFLSISFLFLSVKDSNFQISEMVLVEGGSFLQGSPYSDGFAEKDEQPQNKITVSSFYMSKYEVTVEEWKAYVKDKGIKMPATPKWGWDDSFPISNITWDDAIEYCNWLSEKHGLEPAYKRRGSYPYCNFDATGYRMPTESEWEFAARGGNKSKGFLYVGSNTPDRMSWHQENSDARPHTVGTKYANELGIYDLNGNVWEWCWDIYDEQYYNDIKKELTSAENPKGATDGEYRVVKGGSWDSKISFLRPANKVRTKPSQVYDFFGLRLVRTAK</sequence>
<keyword evidence="4" id="KW-1185">Reference proteome</keyword>
<accession>A0A2T1N549</accession>
<dbReference type="SUPFAM" id="SSF56436">
    <property type="entry name" value="C-type lectin-like"/>
    <property type="match status" value="1"/>
</dbReference>
<dbReference type="AlphaFoldDB" id="A0A2T1N549"/>
<feature type="signal peptide" evidence="1">
    <location>
        <begin position="1"/>
        <end position="19"/>
    </location>
</feature>
<dbReference type="InterPro" id="IPR051043">
    <property type="entry name" value="Sulfatase_Mod_Factor_Kinase"/>
</dbReference>
<feature type="chain" id="PRO_5015691779" description="Sulfatase-modifying factor enzyme-like domain-containing protein" evidence="1">
    <location>
        <begin position="20"/>
        <end position="279"/>
    </location>
</feature>
<dbReference type="InterPro" id="IPR042095">
    <property type="entry name" value="SUMF_sf"/>
</dbReference>
<dbReference type="OrthoDB" id="9768004at2"/>
<evidence type="ECO:0000259" key="2">
    <source>
        <dbReference type="Pfam" id="PF03781"/>
    </source>
</evidence>
<dbReference type="EMBL" id="PXOQ01000015">
    <property type="protein sequence ID" value="PSG86385.1"/>
    <property type="molecule type" value="Genomic_DNA"/>
</dbReference>
<evidence type="ECO:0000256" key="1">
    <source>
        <dbReference type="SAM" id="SignalP"/>
    </source>
</evidence>
<proteinExistence type="predicted"/>
<dbReference type="PANTHER" id="PTHR23150">
    <property type="entry name" value="SULFATASE MODIFYING FACTOR 1, 2"/>
    <property type="match status" value="1"/>
</dbReference>
<evidence type="ECO:0000313" key="4">
    <source>
        <dbReference type="Proteomes" id="UP000238426"/>
    </source>
</evidence>
<dbReference type="Gene3D" id="3.90.1580.10">
    <property type="entry name" value="paralog of FGE (formylglycine-generating enzyme)"/>
    <property type="match status" value="1"/>
</dbReference>
<dbReference type="GO" id="GO:0120147">
    <property type="term" value="F:formylglycine-generating oxidase activity"/>
    <property type="evidence" value="ECO:0007669"/>
    <property type="project" value="TreeGrafter"/>
</dbReference>
<keyword evidence="1" id="KW-0732">Signal</keyword>
<dbReference type="RefSeq" id="WP_106464124.1">
    <property type="nucleotide sequence ID" value="NZ_PXOQ01000015.1"/>
</dbReference>
<dbReference type="Pfam" id="PF03781">
    <property type="entry name" value="FGE-sulfatase"/>
    <property type="match status" value="1"/>
</dbReference>
<dbReference type="PANTHER" id="PTHR23150:SF19">
    <property type="entry name" value="FORMYLGLYCINE-GENERATING ENZYME"/>
    <property type="match status" value="1"/>
</dbReference>
<organism evidence="3 4">
    <name type="scientific">Aurantibacter aestuarii</name>
    <dbReference type="NCBI Taxonomy" id="1266046"/>
    <lineage>
        <taxon>Bacteria</taxon>
        <taxon>Pseudomonadati</taxon>
        <taxon>Bacteroidota</taxon>
        <taxon>Flavobacteriia</taxon>
        <taxon>Flavobacteriales</taxon>
        <taxon>Flavobacteriaceae</taxon>
        <taxon>Aurantibacter</taxon>
    </lineage>
</organism>
<evidence type="ECO:0000313" key="3">
    <source>
        <dbReference type="EMBL" id="PSG86385.1"/>
    </source>
</evidence>
<dbReference type="InterPro" id="IPR016187">
    <property type="entry name" value="CTDL_fold"/>
</dbReference>
<name>A0A2T1N549_9FLAO</name>